<evidence type="ECO:0000313" key="6">
    <source>
        <dbReference type="Proteomes" id="UP000193834"/>
    </source>
</evidence>
<dbReference type="CDD" id="cd07377">
    <property type="entry name" value="WHTH_GntR"/>
    <property type="match status" value="1"/>
</dbReference>
<dbReference type="InterPro" id="IPR036390">
    <property type="entry name" value="WH_DNA-bd_sf"/>
</dbReference>
<evidence type="ECO:0000256" key="3">
    <source>
        <dbReference type="ARBA" id="ARBA00023163"/>
    </source>
</evidence>
<evidence type="ECO:0000313" key="5">
    <source>
        <dbReference type="EMBL" id="SMG11037.1"/>
    </source>
</evidence>
<dbReference type="PROSITE" id="PS50949">
    <property type="entry name" value="HTH_GNTR"/>
    <property type="match status" value="1"/>
</dbReference>
<dbReference type="SUPFAM" id="SSF46785">
    <property type="entry name" value="Winged helix' DNA-binding domain"/>
    <property type="match status" value="1"/>
</dbReference>
<dbReference type="InterPro" id="IPR008920">
    <property type="entry name" value="TF_FadR/GntR_C"/>
</dbReference>
<keyword evidence="3" id="KW-0804">Transcription</keyword>
<reference evidence="5 6" key="1">
    <citation type="submission" date="2017-04" db="EMBL/GenBank/DDBJ databases">
        <authorList>
            <person name="Afonso C.L."/>
            <person name="Miller P.J."/>
            <person name="Scott M.A."/>
            <person name="Spackman E."/>
            <person name="Goraichik I."/>
            <person name="Dimitrov K.M."/>
            <person name="Suarez D.L."/>
            <person name="Swayne D.E."/>
        </authorList>
    </citation>
    <scope>NUCLEOTIDE SEQUENCE [LARGE SCALE GENOMIC DNA]</scope>
    <source>
        <strain evidence="5 6">11</strain>
    </source>
</reference>
<dbReference type="GO" id="GO:0003700">
    <property type="term" value="F:DNA-binding transcription factor activity"/>
    <property type="evidence" value="ECO:0007669"/>
    <property type="project" value="InterPro"/>
</dbReference>
<feature type="domain" description="HTH gntR-type" evidence="4">
    <location>
        <begin position="10"/>
        <end position="77"/>
    </location>
</feature>
<keyword evidence="1" id="KW-0805">Transcription regulation</keyword>
<protein>
    <submittedName>
        <fullName evidence="5">Transcriptional regulator, GntR family</fullName>
    </submittedName>
</protein>
<dbReference type="EMBL" id="FXAZ01000001">
    <property type="protein sequence ID" value="SMG11037.1"/>
    <property type="molecule type" value="Genomic_DNA"/>
</dbReference>
<dbReference type="GO" id="GO:0003677">
    <property type="term" value="F:DNA binding"/>
    <property type="evidence" value="ECO:0007669"/>
    <property type="project" value="UniProtKB-KW"/>
</dbReference>
<gene>
    <name evidence="5" type="ORF">SAMN06295960_0235</name>
</gene>
<dbReference type="PRINTS" id="PR00035">
    <property type="entry name" value="HTHGNTR"/>
</dbReference>
<proteinExistence type="predicted"/>
<dbReference type="Pfam" id="PF00392">
    <property type="entry name" value="GntR"/>
    <property type="match status" value="1"/>
</dbReference>
<accession>A0A1X7IAI3</accession>
<dbReference type="SUPFAM" id="SSF48008">
    <property type="entry name" value="GntR ligand-binding domain-like"/>
    <property type="match status" value="1"/>
</dbReference>
<dbReference type="Proteomes" id="UP000193834">
    <property type="component" value="Unassembled WGS sequence"/>
</dbReference>
<dbReference type="Gene3D" id="1.20.120.530">
    <property type="entry name" value="GntR ligand-binding domain-like"/>
    <property type="match status" value="1"/>
</dbReference>
<dbReference type="InterPro" id="IPR036388">
    <property type="entry name" value="WH-like_DNA-bd_sf"/>
</dbReference>
<dbReference type="AlphaFoldDB" id="A0A1X7IAI3"/>
<evidence type="ECO:0000259" key="4">
    <source>
        <dbReference type="PROSITE" id="PS50949"/>
    </source>
</evidence>
<dbReference type="PANTHER" id="PTHR43537:SF51">
    <property type="entry name" value="HTH-TYPE TRANSCRIPTIONAL REGULATOR LGOR-RELATED"/>
    <property type="match status" value="1"/>
</dbReference>
<dbReference type="PANTHER" id="PTHR43537">
    <property type="entry name" value="TRANSCRIPTIONAL REGULATOR, GNTR FAMILY"/>
    <property type="match status" value="1"/>
</dbReference>
<dbReference type="SMART" id="SM00895">
    <property type="entry name" value="FCD"/>
    <property type="match status" value="1"/>
</dbReference>
<evidence type="ECO:0000256" key="1">
    <source>
        <dbReference type="ARBA" id="ARBA00023015"/>
    </source>
</evidence>
<sequence length="235" mass="27259">MHGSFQRSTDSTGHMVYNELKLRIMNLDLPPGASLSEKEMALAFDVSRTPVRESFVRLAQEGLVHVLPQRGTKVALIDPAYVEEARFMREQLEKAVIRLACVSFPEEQLLQLKHNLMLQEESMEKHDGKQMFELDEAFHRTLFEGCQKLGIWSVMQQMNAHLNRSRRLWLNASSDWRHLYKHHQQMAAYIEAQDGERAEALMQEHLSLSITDLEVLRAQYSEYFIPASSEVKKKC</sequence>
<keyword evidence="6" id="KW-1185">Reference proteome</keyword>
<name>A0A1X7IAI3_9BACL</name>
<evidence type="ECO:0000256" key="2">
    <source>
        <dbReference type="ARBA" id="ARBA00023125"/>
    </source>
</evidence>
<organism evidence="5 6">
    <name type="scientific">Paenibacillus aquistagni</name>
    <dbReference type="NCBI Taxonomy" id="1852522"/>
    <lineage>
        <taxon>Bacteria</taxon>
        <taxon>Bacillati</taxon>
        <taxon>Bacillota</taxon>
        <taxon>Bacilli</taxon>
        <taxon>Bacillales</taxon>
        <taxon>Paenibacillaceae</taxon>
        <taxon>Paenibacillus</taxon>
    </lineage>
</organism>
<dbReference type="Gene3D" id="1.10.10.10">
    <property type="entry name" value="Winged helix-like DNA-binding domain superfamily/Winged helix DNA-binding domain"/>
    <property type="match status" value="1"/>
</dbReference>
<keyword evidence="2" id="KW-0238">DNA-binding</keyword>
<dbReference type="InterPro" id="IPR011711">
    <property type="entry name" value="GntR_C"/>
</dbReference>
<dbReference type="STRING" id="1852522.SAMN06295960_0235"/>
<dbReference type="Pfam" id="PF07729">
    <property type="entry name" value="FCD"/>
    <property type="match status" value="1"/>
</dbReference>
<dbReference type="InterPro" id="IPR000524">
    <property type="entry name" value="Tscrpt_reg_HTH_GntR"/>
</dbReference>
<dbReference type="SMART" id="SM00345">
    <property type="entry name" value="HTH_GNTR"/>
    <property type="match status" value="1"/>
</dbReference>